<name>A0A0A8YVX7_ARUDO</name>
<organism evidence="1">
    <name type="scientific">Arundo donax</name>
    <name type="common">Giant reed</name>
    <name type="synonym">Donax arundinaceus</name>
    <dbReference type="NCBI Taxonomy" id="35708"/>
    <lineage>
        <taxon>Eukaryota</taxon>
        <taxon>Viridiplantae</taxon>
        <taxon>Streptophyta</taxon>
        <taxon>Embryophyta</taxon>
        <taxon>Tracheophyta</taxon>
        <taxon>Spermatophyta</taxon>
        <taxon>Magnoliopsida</taxon>
        <taxon>Liliopsida</taxon>
        <taxon>Poales</taxon>
        <taxon>Poaceae</taxon>
        <taxon>PACMAD clade</taxon>
        <taxon>Arundinoideae</taxon>
        <taxon>Arundineae</taxon>
        <taxon>Arundo</taxon>
    </lineage>
</organism>
<accession>A0A0A8YVX7</accession>
<dbReference type="AlphaFoldDB" id="A0A0A8YVX7"/>
<reference evidence="1" key="2">
    <citation type="journal article" date="2015" name="Data Brief">
        <title>Shoot transcriptome of the giant reed, Arundo donax.</title>
        <authorList>
            <person name="Barrero R.A."/>
            <person name="Guerrero F.D."/>
            <person name="Moolhuijzen P."/>
            <person name="Goolsby J.A."/>
            <person name="Tidwell J."/>
            <person name="Bellgard S.E."/>
            <person name="Bellgard M.I."/>
        </authorList>
    </citation>
    <scope>NUCLEOTIDE SEQUENCE</scope>
    <source>
        <tissue evidence="1">Shoot tissue taken approximately 20 cm above the soil surface</tissue>
    </source>
</reference>
<evidence type="ECO:0000313" key="1">
    <source>
        <dbReference type="EMBL" id="JAD26772.1"/>
    </source>
</evidence>
<sequence>MPMSMFFNYLTPVLTKLERKMWCRSSQTLIQDCCRQKCLLQRGPIYFGLTALHIALTLCLMI</sequence>
<dbReference type="EMBL" id="GBRH01271123">
    <property type="protein sequence ID" value="JAD26772.1"/>
    <property type="molecule type" value="Transcribed_RNA"/>
</dbReference>
<protein>
    <submittedName>
        <fullName evidence="1">Uncharacterized protein</fullName>
    </submittedName>
</protein>
<reference evidence="1" key="1">
    <citation type="submission" date="2014-09" db="EMBL/GenBank/DDBJ databases">
        <authorList>
            <person name="Magalhaes I.L.F."/>
            <person name="Oliveira U."/>
            <person name="Santos F.R."/>
            <person name="Vidigal T.H.D.A."/>
            <person name="Brescovit A.D."/>
            <person name="Santos A.J."/>
        </authorList>
    </citation>
    <scope>NUCLEOTIDE SEQUENCE</scope>
    <source>
        <tissue evidence="1">Shoot tissue taken approximately 20 cm above the soil surface</tissue>
    </source>
</reference>
<proteinExistence type="predicted"/>